<accession>A0A0R1H0H3</accession>
<protein>
    <recommendedName>
        <fullName evidence="3">XRE family transcriptional regulator</fullName>
    </recommendedName>
</protein>
<dbReference type="OrthoDB" id="2300563at2"/>
<proteinExistence type="predicted"/>
<name>A0A0R1H0H3_9LACO</name>
<dbReference type="RefSeq" id="WP_057903966.1">
    <property type="nucleotide sequence ID" value="NZ_AZDA01000026.1"/>
</dbReference>
<organism evidence="1 2">
    <name type="scientific">Loigolactobacillus bifermentans DSM 20003</name>
    <dbReference type="NCBI Taxonomy" id="1423726"/>
    <lineage>
        <taxon>Bacteria</taxon>
        <taxon>Bacillati</taxon>
        <taxon>Bacillota</taxon>
        <taxon>Bacilli</taxon>
        <taxon>Lactobacillales</taxon>
        <taxon>Lactobacillaceae</taxon>
        <taxon>Loigolactobacillus</taxon>
    </lineage>
</organism>
<keyword evidence="2" id="KW-1185">Reference proteome</keyword>
<dbReference type="AlphaFoldDB" id="A0A0R1H0H3"/>
<reference evidence="1 2" key="1">
    <citation type="journal article" date="2015" name="Genome Announc.">
        <title>Expanding the biotechnology potential of lactobacilli through comparative genomics of 213 strains and associated genera.</title>
        <authorList>
            <person name="Sun Z."/>
            <person name="Harris H.M."/>
            <person name="McCann A."/>
            <person name="Guo C."/>
            <person name="Argimon S."/>
            <person name="Zhang W."/>
            <person name="Yang X."/>
            <person name="Jeffery I.B."/>
            <person name="Cooney J.C."/>
            <person name="Kagawa T.F."/>
            <person name="Liu W."/>
            <person name="Song Y."/>
            <person name="Salvetti E."/>
            <person name="Wrobel A."/>
            <person name="Rasinkangas P."/>
            <person name="Parkhill J."/>
            <person name="Rea M.C."/>
            <person name="O'Sullivan O."/>
            <person name="Ritari J."/>
            <person name="Douillard F.P."/>
            <person name="Paul Ross R."/>
            <person name="Yang R."/>
            <person name="Briner A.E."/>
            <person name="Felis G.E."/>
            <person name="de Vos W.M."/>
            <person name="Barrangou R."/>
            <person name="Klaenhammer T.R."/>
            <person name="Caufield P.W."/>
            <person name="Cui Y."/>
            <person name="Zhang H."/>
            <person name="O'Toole P.W."/>
        </authorList>
    </citation>
    <scope>NUCLEOTIDE SEQUENCE [LARGE SCALE GENOMIC DNA]</scope>
    <source>
        <strain evidence="1 2">DSM 20003</strain>
    </source>
</reference>
<gene>
    <name evidence="1" type="ORF">FC07_GL001782</name>
</gene>
<dbReference type="Proteomes" id="UP000051461">
    <property type="component" value="Unassembled WGS sequence"/>
</dbReference>
<evidence type="ECO:0000313" key="2">
    <source>
        <dbReference type="Proteomes" id="UP000051461"/>
    </source>
</evidence>
<comment type="caution">
    <text evidence="1">The sequence shown here is derived from an EMBL/GenBank/DDBJ whole genome shotgun (WGS) entry which is preliminary data.</text>
</comment>
<evidence type="ECO:0000313" key="1">
    <source>
        <dbReference type="EMBL" id="KRK39984.1"/>
    </source>
</evidence>
<evidence type="ECO:0008006" key="3">
    <source>
        <dbReference type="Google" id="ProtNLM"/>
    </source>
</evidence>
<sequence length="71" mass="8135">MFVHTETNNKAEAIKGWLANHRSFETQGSLAKRFGKSATFVNLSLNKRMTTKGAETLVTEIYEYLYEKYGL</sequence>
<dbReference type="PATRIC" id="fig|1423726.3.peg.1847"/>
<dbReference type="EMBL" id="AZDA01000026">
    <property type="protein sequence ID" value="KRK39984.1"/>
    <property type="molecule type" value="Genomic_DNA"/>
</dbReference>